<proteinExistence type="predicted"/>
<dbReference type="EMBL" id="JADBGI010000005">
    <property type="protein sequence ID" value="MBE2998422.1"/>
    <property type="molecule type" value="Genomic_DNA"/>
</dbReference>
<feature type="transmembrane region" description="Helical" evidence="1">
    <location>
        <begin position="65"/>
        <end position="87"/>
    </location>
</feature>
<evidence type="ECO:0000313" key="2">
    <source>
        <dbReference type="EMBL" id="MBE2998422.1"/>
    </source>
</evidence>
<sequence>MARSSPTGFIERLAKSHMLLPIGYKEFPENPGSHDWRALIVGLSLVPIMLLAASLWFAYDDTPGAGAAFAAMAIVFFLIWILPKIILWNRTRN</sequence>
<dbReference type="RefSeq" id="WP_193121078.1">
    <property type="nucleotide sequence ID" value="NZ_JADBGI010000005.1"/>
</dbReference>
<protein>
    <submittedName>
        <fullName evidence="2">Uncharacterized protein</fullName>
    </submittedName>
</protein>
<comment type="caution">
    <text evidence="2">The sequence shown here is derived from an EMBL/GenBank/DDBJ whole genome shotgun (WGS) entry which is preliminary data.</text>
</comment>
<accession>A0ABR9P3N4</accession>
<keyword evidence="3" id="KW-1185">Reference proteome</keyword>
<dbReference type="Proteomes" id="UP000806528">
    <property type="component" value="Unassembled WGS sequence"/>
</dbReference>
<keyword evidence="1" id="KW-0472">Membrane</keyword>
<organism evidence="2 3">
    <name type="scientific">Nocardiopsis coralli</name>
    <dbReference type="NCBI Taxonomy" id="2772213"/>
    <lineage>
        <taxon>Bacteria</taxon>
        <taxon>Bacillati</taxon>
        <taxon>Actinomycetota</taxon>
        <taxon>Actinomycetes</taxon>
        <taxon>Streptosporangiales</taxon>
        <taxon>Nocardiopsidaceae</taxon>
        <taxon>Nocardiopsis</taxon>
    </lineage>
</organism>
<evidence type="ECO:0000313" key="3">
    <source>
        <dbReference type="Proteomes" id="UP000806528"/>
    </source>
</evidence>
<gene>
    <name evidence="2" type="ORF">IDM40_06835</name>
</gene>
<feature type="transmembrane region" description="Helical" evidence="1">
    <location>
        <begin position="38"/>
        <end position="59"/>
    </location>
</feature>
<evidence type="ECO:0000256" key="1">
    <source>
        <dbReference type="SAM" id="Phobius"/>
    </source>
</evidence>
<keyword evidence="1" id="KW-1133">Transmembrane helix</keyword>
<reference evidence="2 3" key="1">
    <citation type="submission" date="2020-09" db="EMBL/GenBank/DDBJ databases">
        <title>Diversity and distribution of actinomycetes associated with coral in the coast of Hainan.</title>
        <authorList>
            <person name="Li F."/>
        </authorList>
    </citation>
    <scope>NUCLEOTIDE SEQUENCE [LARGE SCALE GENOMIC DNA]</scope>
    <source>
        <strain evidence="2 3">HNM0947</strain>
    </source>
</reference>
<keyword evidence="1" id="KW-0812">Transmembrane</keyword>
<name>A0ABR9P3N4_9ACTN</name>